<feature type="transmembrane region" description="Helical" evidence="8">
    <location>
        <begin position="355"/>
        <end position="376"/>
    </location>
</feature>
<organism evidence="9 10">
    <name type="scientific">Paraburkholderia caffeinitolerans</name>
    <dbReference type="NCBI Taxonomy" id="1723730"/>
    <lineage>
        <taxon>Bacteria</taxon>
        <taxon>Pseudomonadati</taxon>
        <taxon>Pseudomonadota</taxon>
        <taxon>Betaproteobacteria</taxon>
        <taxon>Burkholderiales</taxon>
        <taxon>Burkholderiaceae</taxon>
        <taxon>Paraburkholderia</taxon>
    </lineage>
</organism>
<sequence length="459" mass="48615">MAQSKRYLPADSREPVDEVLPTGRLALLGMQHVMVMYTGAIAVPLIIGMALKLPKDQVTYLISVDLFVSGLVTLIQSVGFKNFGIRLPIMMGVTFTSVGPMIAIASNPALGLPGIFGSMICSGIFGLLAAPLMAKLLRFFPPVVIGTEILVVGLCLMGVSANWVAGGIGNPEYGSPHLIGMSFLVLVFILVVTKYFNGFVRNIAVLLGIVFGMGLTAFTGTIDFSAVHQAAWFGMVMPFHFGAPKFDLWSSVAMSIVMLVTFIEATGMFVAVGEMTGKPVDAKQMANGFRADAAGTLLGAFFNIFPYTSYAENIGLVSITGVRSRWVCAVGAVLLMIMGLVPKMSALVASVPACVLGGAGLIMFGMIAACGVRILGQVDFTENRFNAYIVAISVSVGLLPVVNPDFFSRFPQQLAPLLHSSILLAAVTAVVLNLFFNLIRGSKAEKATFAAIETVQSNS</sequence>
<keyword evidence="7 8" id="KW-0472">Membrane</keyword>
<comment type="subcellular location">
    <subcellularLocation>
        <location evidence="1">Cell membrane</location>
        <topology evidence="1">Multi-pass membrane protein</topology>
    </subcellularLocation>
</comment>
<feature type="transmembrane region" description="Helical" evidence="8">
    <location>
        <begin position="87"/>
        <end position="106"/>
    </location>
</feature>
<feature type="transmembrane region" description="Helical" evidence="8">
    <location>
        <begin position="326"/>
        <end position="349"/>
    </location>
</feature>
<evidence type="ECO:0000256" key="2">
    <source>
        <dbReference type="ARBA" id="ARBA00008821"/>
    </source>
</evidence>
<dbReference type="EMBL" id="CADIKL010000066">
    <property type="protein sequence ID" value="CAB3809342.1"/>
    <property type="molecule type" value="Genomic_DNA"/>
</dbReference>
<protein>
    <submittedName>
        <fullName evidence="9">Uric acid transporter UacT</fullName>
    </submittedName>
</protein>
<dbReference type="Pfam" id="PF00860">
    <property type="entry name" value="Xan_ur_permease"/>
    <property type="match status" value="1"/>
</dbReference>
<dbReference type="GO" id="GO:0042907">
    <property type="term" value="F:xanthine transmembrane transporter activity"/>
    <property type="evidence" value="ECO:0007669"/>
    <property type="project" value="TreeGrafter"/>
</dbReference>
<feature type="transmembrane region" description="Helical" evidence="8">
    <location>
        <begin position="385"/>
        <end position="402"/>
    </location>
</feature>
<feature type="transmembrane region" description="Helical" evidence="8">
    <location>
        <begin position="57"/>
        <end position="75"/>
    </location>
</feature>
<reference evidence="9 10" key="1">
    <citation type="submission" date="2020-04" db="EMBL/GenBank/DDBJ databases">
        <authorList>
            <person name="De Canck E."/>
        </authorList>
    </citation>
    <scope>NUCLEOTIDE SEQUENCE [LARGE SCALE GENOMIC DNA]</scope>
    <source>
        <strain evidence="9 10">LMG 28688</strain>
    </source>
</reference>
<feature type="transmembrane region" description="Helical" evidence="8">
    <location>
        <begin position="112"/>
        <end position="132"/>
    </location>
</feature>
<dbReference type="NCBIfam" id="TIGR03173">
    <property type="entry name" value="pbuX"/>
    <property type="match status" value="1"/>
</dbReference>
<keyword evidence="4" id="KW-1003">Cell membrane</keyword>
<comment type="similarity">
    <text evidence="2">Belongs to the nucleobase:cation symporter-2 (NCS2) (TC 2.A.40) family.</text>
</comment>
<keyword evidence="10" id="KW-1185">Reference proteome</keyword>
<feature type="transmembrane region" description="Helical" evidence="8">
    <location>
        <begin position="203"/>
        <end position="228"/>
    </location>
</feature>
<dbReference type="InterPro" id="IPR006043">
    <property type="entry name" value="NCS2"/>
</dbReference>
<dbReference type="AlphaFoldDB" id="A0A6J5GYL6"/>
<evidence type="ECO:0000256" key="4">
    <source>
        <dbReference type="ARBA" id="ARBA00022475"/>
    </source>
</evidence>
<dbReference type="RefSeq" id="WP_129564228.1">
    <property type="nucleotide sequence ID" value="NZ_CADIKL010000066.1"/>
</dbReference>
<keyword evidence="5 8" id="KW-0812">Transmembrane</keyword>
<name>A0A6J5GYL6_9BURK</name>
<keyword evidence="3" id="KW-0813">Transport</keyword>
<evidence type="ECO:0000313" key="9">
    <source>
        <dbReference type="EMBL" id="CAB3809342.1"/>
    </source>
</evidence>
<dbReference type="GO" id="GO:0005886">
    <property type="term" value="C:plasma membrane"/>
    <property type="evidence" value="ECO:0007669"/>
    <property type="project" value="UniProtKB-SubCell"/>
</dbReference>
<dbReference type="NCBIfam" id="NF037981">
    <property type="entry name" value="NCS2_1"/>
    <property type="match status" value="1"/>
</dbReference>
<accession>A0A6J5GYL6</accession>
<feature type="transmembrane region" description="Helical" evidence="8">
    <location>
        <begin position="177"/>
        <end position="196"/>
    </location>
</feature>
<feature type="transmembrane region" description="Helical" evidence="8">
    <location>
        <begin position="248"/>
        <end position="273"/>
    </location>
</feature>
<keyword evidence="6 8" id="KW-1133">Transmembrane helix</keyword>
<evidence type="ECO:0000256" key="8">
    <source>
        <dbReference type="SAM" id="Phobius"/>
    </source>
</evidence>
<evidence type="ECO:0000256" key="1">
    <source>
        <dbReference type="ARBA" id="ARBA00004651"/>
    </source>
</evidence>
<feature type="transmembrane region" description="Helical" evidence="8">
    <location>
        <begin position="139"/>
        <end position="165"/>
    </location>
</feature>
<evidence type="ECO:0000256" key="5">
    <source>
        <dbReference type="ARBA" id="ARBA00022692"/>
    </source>
</evidence>
<dbReference type="PANTHER" id="PTHR42810:SF4">
    <property type="entry name" value="URIC ACID TRANSPORTER UACT"/>
    <property type="match status" value="1"/>
</dbReference>
<dbReference type="PANTHER" id="PTHR42810">
    <property type="entry name" value="PURINE PERMEASE C1399.01C-RELATED"/>
    <property type="match status" value="1"/>
</dbReference>
<dbReference type="InterPro" id="IPR017588">
    <property type="entry name" value="UacT-like"/>
</dbReference>
<proteinExistence type="inferred from homology"/>
<evidence type="ECO:0000256" key="6">
    <source>
        <dbReference type="ARBA" id="ARBA00022989"/>
    </source>
</evidence>
<dbReference type="Proteomes" id="UP000494119">
    <property type="component" value="Unassembled WGS sequence"/>
</dbReference>
<feature type="transmembrane region" description="Helical" evidence="8">
    <location>
        <begin position="33"/>
        <end position="51"/>
    </location>
</feature>
<evidence type="ECO:0000256" key="7">
    <source>
        <dbReference type="ARBA" id="ARBA00023136"/>
    </source>
</evidence>
<evidence type="ECO:0000256" key="3">
    <source>
        <dbReference type="ARBA" id="ARBA00022448"/>
    </source>
</evidence>
<feature type="transmembrane region" description="Helical" evidence="8">
    <location>
        <begin position="414"/>
        <end position="436"/>
    </location>
</feature>
<gene>
    <name evidence="9" type="primary">uacT_8</name>
    <name evidence="9" type="ORF">LMG28688_06970</name>
</gene>
<dbReference type="InterPro" id="IPR006042">
    <property type="entry name" value="Xan_ur_permease"/>
</dbReference>
<dbReference type="NCBIfam" id="TIGR00801">
    <property type="entry name" value="ncs2"/>
    <property type="match status" value="1"/>
</dbReference>
<evidence type="ECO:0000313" key="10">
    <source>
        <dbReference type="Proteomes" id="UP000494119"/>
    </source>
</evidence>